<evidence type="ECO:0000256" key="9">
    <source>
        <dbReference type="ARBA" id="ARBA00023274"/>
    </source>
</evidence>
<keyword evidence="7" id="KW-0809">Transit peptide</keyword>
<dbReference type="GO" id="GO:0006397">
    <property type="term" value="P:mRNA processing"/>
    <property type="evidence" value="ECO:0007669"/>
    <property type="project" value="UniProtKB-KW"/>
</dbReference>
<keyword evidence="6 10" id="KW-0694">RNA-binding</keyword>
<organism evidence="12 13">
    <name type="scientific">Forsythia ovata</name>
    <dbReference type="NCBI Taxonomy" id="205694"/>
    <lineage>
        <taxon>Eukaryota</taxon>
        <taxon>Viridiplantae</taxon>
        <taxon>Streptophyta</taxon>
        <taxon>Embryophyta</taxon>
        <taxon>Tracheophyta</taxon>
        <taxon>Spermatophyta</taxon>
        <taxon>Magnoliopsida</taxon>
        <taxon>eudicotyledons</taxon>
        <taxon>Gunneridae</taxon>
        <taxon>Pentapetalae</taxon>
        <taxon>asterids</taxon>
        <taxon>lamiids</taxon>
        <taxon>Lamiales</taxon>
        <taxon>Oleaceae</taxon>
        <taxon>Forsythieae</taxon>
        <taxon>Forsythia</taxon>
    </lineage>
</organism>
<evidence type="ECO:0000256" key="3">
    <source>
        <dbReference type="ARBA" id="ARBA00022640"/>
    </source>
</evidence>
<feature type="domain" description="CRM" evidence="11">
    <location>
        <begin position="89"/>
        <end position="139"/>
    </location>
</feature>
<dbReference type="PROSITE" id="PS51295">
    <property type="entry name" value="CRM"/>
    <property type="match status" value="1"/>
</dbReference>
<evidence type="ECO:0000256" key="7">
    <source>
        <dbReference type="ARBA" id="ARBA00022946"/>
    </source>
</evidence>
<evidence type="ECO:0000256" key="8">
    <source>
        <dbReference type="ARBA" id="ARBA00023187"/>
    </source>
</evidence>
<gene>
    <name evidence="12" type="ORF">Fot_16222</name>
</gene>
<protein>
    <submittedName>
        <fullName evidence="12">CRM-domain containing factor CFM3</fullName>
    </submittedName>
</protein>
<keyword evidence="13" id="KW-1185">Reference proteome</keyword>
<dbReference type="Proteomes" id="UP001604277">
    <property type="component" value="Unassembled WGS sequence"/>
</dbReference>
<accession>A0ABD1WBE2</accession>
<keyword evidence="8" id="KW-0508">mRNA splicing</keyword>
<keyword evidence="2" id="KW-0150">Chloroplast</keyword>
<dbReference type="GO" id="GO:0009507">
    <property type="term" value="C:chloroplast"/>
    <property type="evidence" value="ECO:0007669"/>
    <property type="project" value="UniProtKB-SubCell"/>
</dbReference>
<evidence type="ECO:0000256" key="10">
    <source>
        <dbReference type="PROSITE-ProRule" id="PRU00626"/>
    </source>
</evidence>
<dbReference type="AlphaFoldDB" id="A0ABD1WBE2"/>
<evidence type="ECO:0000313" key="12">
    <source>
        <dbReference type="EMBL" id="KAL2546989.1"/>
    </source>
</evidence>
<evidence type="ECO:0000259" key="11">
    <source>
        <dbReference type="PROSITE" id="PS51295"/>
    </source>
</evidence>
<dbReference type="PANTHER" id="PTHR31846">
    <property type="entry name" value="CRS1 / YHBY (CRM) DOMAIN-CONTAINING PROTEIN"/>
    <property type="match status" value="1"/>
</dbReference>
<evidence type="ECO:0000313" key="13">
    <source>
        <dbReference type="Proteomes" id="UP001604277"/>
    </source>
</evidence>
<dbReference type="GO" id="GO:1990904">
    <property type="term" value="C:ribonucleoprotein complex"/>
    <property type="evidence" value="ECO:0007669"/>
    <property type="project" value="UniProtKB-KW"/>
</dbReference>
<comment type="caution">
    <text evidence="12">The sequence shown here is derived from an EMBL/GenBank/DDBJ whole genome shotgun (WGS) entry which is preliminary data.</text>
</comment>
<keyword evidence="9" id="KW-0687">Ribonucleoprotein</keyword>
<keyword evidence="3" id="KW-0934">Plastid</keyword>
<comment type="subcellular location">
    <subcellularLocation>
        <location evidence="1">Plastid</location>
        <location evidence="1">Chloroplast</location>
    </subcellularLocation>
</comment>
<evidence type="ECO:0000256" key="4">
    <source>
        <dbReference type="ARBA" id="ARBA00022664"/>
    </source>
</evidence>
<keyword evidence="4" id="KW-0507">mRNA processing</keyword>
<dbReference type="Pfam" id="PF01985">
    <property type="entry name" value="CRS1_YhbY"/>
    <property type="match status" value="1"/>
</dbReference>
<dbReference type="InterPro" id="IPR035920">
    <property type="entry name" value="YhbY-like_sf"/>
</dbReference>
<dbReference type="InterPro" id="IPR045278">
    <property type="entry name" value="CRS1/CFM2/CFM3"/>
</dbReference>
<evidence type="ECO:0000256" key="1">
    <source>
        <dbReference type="ARBA" id="ARBA00004229"/>
    </source>
</evidence>
<keyword evidence="5" id="KW-0677">Repeat</keyword>
<reference evidence="13" key="1">
    <citation type="submission" date="2024-07" db="EMBL/GenBank/DDBJ databases">
        <title>Two chromosome-level genome assemblies of Korean endemic species Abeliophyllum distichum and Forsythia ovata (Oleaceae).</title>
        <authorList>
            <person name="Jang H."/>
        </authorList>
    </citation>
    <scope>NUCLEOTIDE SEQUENCE [LARGE SCALE GENOMIC DNA]</scope>
</reference>
<evidence type="ECO:0000256" key="5">
    <source>
        <dbReference type="ARBA" id="ARBA00022737"/>
    </source>
</evidence>
<name>A0ABD1WBE2_9LAMI</name>
<dbReference type="PANTHER" id="PTHR31846:SF7">
    <property type="entry name" value="CRS1 _ YHBY (CRM) DOMAIN-CONTAINING PROTEIN"/>
    <property type="match status" value="1"/>
</dbReference>
<dbReference type="InterPro" id="IPR001890">
    <property type="entry name" value="RNA-binding_CRM"/>
</dbReference>
<sequence length="139" mass="16008">MQNLDGFYEHCRNDEAFSSVVEDSEDLAKRESNDVSFVEDSWSISRKFSNKKGSVDVSESMRLPWERGNDEEFVKGEKLRKSNIELAEKLTPEPELKRLRNVALRMVGRMKVGAARVTWALVDAIHMKWKEDEVVTIAC</sequence>
<evidence type="ECO:0000256" key="6">
    <source>
        <dbReference type="ARBA" id="ARBA00022884"/>
    </source>
</evidence>
<evidence type="ECO:0000256" key="2">
    <source>
        <dbReference type="ARBA" id="ARBA00022528"/>
    </source>
</evidence>
<dbReference type="GO" id="GO:0003723">
    <property type="term" value="F:RNA binding"/>
    <property type="evidence" value="ECO:0007669"/>
    <property type="project" value="UniProtKB-UniRule"/>
</dbReference>
<proteinExistence type="predicted"/>
<dbReference type="EMBL" id="JBFOLJ010000004">
    <property type="protein sequence ID" value="KAL2546989.1"/>
    <property type="molecule type" value="Genomic_DNA"/>
</dbReference>
<dbReference type="GO" id="GO:0000373">
    <property type="term" value="P:Group II intron splicing"/>
    <property type="evidence" value="ECO:0007669"/>
    <property type="project" value="UniProtKB-ARBA"/>
</dbReference>
<dbReference type="SUPFAM" id="SSF75471">
    <property type="entry name" value="YhbY-like"/>
    <property type="match status" value="1"/>
</dbReference>